<comment type="caution">
    <text evidence="2">The sequence shown here is derived from an EMBL/GenBank/DDBJ whole genome shotgun (WGS) entry which is preliminary data.</text>
</comment>
<evidence type="ECO:0000313" key="5">
    <source>
        <dbReference type="Proteomes" id="UP000746584"/>
    </source>
</evidence>
<reference evidence="2" key="1">
    <citation type="journal article" date="2014" name="Int. J. Syst. Evol. Microbiol.">
        <title>Complete genome sequence of Corynebacterium casei LMG S-19264T (=DSM 44701T), isolated from a smear-ripened cheese.</title>
        <authorList>
            <consortium name="US DOE Joint Genome Institute (JGI-PGF)"/>
            <person name="Walter F."/>
            <person name="Albersmeier A."/>
            <person name="Kalinowski J."/>
            <person name="Ruckert C."/>
        </authorList>
    </citation>
    <scope>NUCLEOTIDE SEQUENCE</scope>
    <source>
        <strain evidence="2">JCM 1480</strain>
    </source>
</reference>
<accession>A0A8H9G8Z1</accession>
<evidence type="ECO:0000313" key="3">
    <source>
        <dbReference type="EMBL" id="MBM7802234.1"/>
    </source>
</evidence>
<dbReference type="EMBL" id="JAFBCG010000001">
    <property type="protein sequence ID" value="MBM7802234.1"/>
    <property type="molecule type" value="Genomic_DNA"/>
</dbReference>
<dbReference type="Proteomes" id="UP000648535">
    <property type="component" value="Unassembled WGS sequence"/>
</dbReference>
<dbReference type="Proteomes" id="UP000746584">
    <property type="component" value="Unassembled WGS sequence"/>
</dbReference>
<evidence type="ECO:0000313" key="2">
    <source>
        <dbReference type="EMBL" id="GGK91238.1"/>
    </source>
</evidence>
<evidence type="ECO:0000256" key="1">
    <source>
        <dbReference type="SAM" id="Phobius"/>
    </source>
</evidence>
<name>A0A8H9G8Z1_9MICO</name>
<proteinExistence type="predicted"/>
<dbReference type="EMBL" id="BMOI01000002">
    <property type="protein sequence ID" value="GGK91238.1"/>
    <property type="molecule type" value="Genomic_DNA"/>
</dbReference>
<evidence type="ECO:0000313" key="4">
    <source>
        <dbReference type="Proteomes" id="UP000648535"/>
    </source>
</evidence>
<dbReference type="RefSeq" id="WP_175329473.1">
    <property type="nucleotide sequence ID" value="NZ_BMOI01000002.1"/>
</dbReference>
<keyword evidence="5" id="KW-1185">Reference proteome</keyword>
<keyword evidence="1" id="KW-0472">Membrane</keyword>
<reference evidence="2" key="2">
    <citation type="submission" date="2020-09" db="EMBL/GenBank/DDBJ databases">
        <authorList>
            <person name="Sun Q."/>
            <person name="Ohkuma M."/>
        </authorList>
    </citation>
    <scope>NUCLEOTIDE SEQUENCE</scope>
    <source>
        <strain evidence="2">JCM 1480</strain>
    </source>
</reference>
<protein>
    <submittedName>
        <fullName evidence="2">Uncharacterized protein</fullName>
    </submittedName>
</protein>
<gene>
    <name evidence="2" type="ORF">GCM10009769_06700</name>
    <name evidence="3" type="ORF">JOE58_001485</name>
</gene>
<keyword evidence="1" id="KW-1133">Transmembrane helix</keyword>
<keyword evidence="1" id="KW-0812">Transmembrane</keyword>
<organism evidence="2 4">
    <name type="scientific">Curtobacterium luteum</name>
    <dbReference type="NCBI Taxonomy" id="33881"/>
    <lineage>
        <taxon>Bacteria</taxon>
        <taxon>Bacillati</taxon>
        <taxon>Actinomycetota</taxon>
        <taxon>Actinomycetes</taxon>
        <taxon>Micrococcales</taxon>
        <taxon>Microbacteriaceae</taxon>
        <taxon>Curtobacterium</taxon>
    </lineage>
</organism>
<dbReference type="AlphaFoldDB" id="A0A8H9G8Z1"/>
<reference evidence="3 5" key="3">
    <citation type="submission" date="2021-01" db="EMBL/GenBank/DDBJ databases">
        <title>Sequencing the genomes of 1000 actinobacteria strains.</title>
        <authorList>
            <person name="Klenk H.-P."/>
        </authorList>
    </citation>
    <scope>NUCLEOTIDE SEQUENCE [LARGE SCALE GENOMIC DNA]</scope>
    <source>
        <strain evidence="3 5">DSM 20542</strain>
    </source>
</reference>
<feature type="transmembrane region" description="Helical" evidence="1">
    <location>
        <begin position="15"/>
        <end position="42"/>
    </location>
</feature>
<sequence length="112" mass="12037">MTAGTEGLAAWPPAAVATVVAAVVTTGLTLVVAVVGGVWVVVRWRRDVAREERDRAWSRLVWIVDQACDPDVGRSEVGLVGADAMYDMQMLRDDDAVLGTMVLGLITGQEQR</sequence>